<dbReference type="EMBL" id="JBJKBG010000006">
    <property type="protein sequence ID" value="KAL3733573.1"/>
    <property type="molecule type" value="Genomic_DNA"/>
</dbReference>
<organism evidence="1 3">
    <name type="scientific">Eucalyptus globulus</name>
    <name type="common">Tasmanian blue gum</name>
    <dbReference type="NCBI Taxonomy" id="34317"/>
    <lineage>
        <taxon>Eukaryota</taxon>
        <taxon>Viridiplantae</taxon>
        <taxon>Streptophyta</taxon>
        <taxon>Embryophyta</taxon>
        <taxon>Tracheophyta</taxon>
        <taxon>Spermatophyta</taxon>
        <taxon>Magnoliopsida</taxon>
        <taxon>eudicotyledons</taxon>
        <taxon>Gunneridae</taxon>
        <taxon>Pentapetalae</taxon>
        <taxon>rosids</taxon>
        <taxon>malvids</taxon>
        <taxon>Myrtales</taxon>
        <taxon>Myrtaceae</taxon>
        <taxon>Myrtoideae</taxon>
        <taxon>Eucalypteae</taxon>
        <taxon>Eucalyptus</taxon>
    </lineage>
</organism>
<dbReference type="EMBL" id="JBJKBG010000006">
    <property type="protein sequence ID" value="KAL3733565.1"/>
    <property type="molecule type" value="Genomic_DNA"/>
</dbReference>
<dbReference type="Proteomes" id="UP001634007">
    <property type="component" value="Unassembled WGS sequence"/>
</dbReference>
<proteinExistence type="predicted"/>
<keyword evidence="3" id="KW-1185">Reference proteome</keyword>
<accession>A0ABD3K0N0</accession>
<comment type="caution">
    <text evidence="1">The sequence shown here is derived from an EMBL/GenBank/DDBJ whole genome shotgun (WGS) entry which is preliminary data.</text>
</comment>
<protein>
    <submittedName>
        <fullName evidence="1">Uncharacterized protein</fullName>
    </submittedName>
</protein>
<sequence>MANSSSFSSSATSSRVGFLKLWKKLIEKRVLTFALLIENPENLGEVVKLIYNGELTHLPPSHRFKEDYNEFWLFFYEALDSFSRNWKTISSLRKLEEEVQRSADYNRHLRKIHDGWHRARDDVQKMKDYISAYSDDVAEEQTNIKA</sequence>
<name>A0ABD3K0N0_EUCGL</name>
<gene>
    <name evidence="1" type="ORF">ACJRO7_023001</name>
    <name evidence="2" type="ORF">ACJRO7_023007</name>
</gene>
<evidence type="ECO:0000313" key="3">
    <source>
        <dbReference type="Proteomes" id="UP001634007"/>
    </source>
</evidence>
<evidence type="ECO:0000313" key="2">
    <source>
        <dbReference type="EMBL" id="KAL3733573.1"/>
    </source>
</evidence>
<reference evidence="1 3" key="1">
    <citation type="submission" date="2024-11" db="EMBL/GenBank/DDBJ databases">
        <title>Chromosome-level genome assembly of Eucalyptus globulus Labill. provides insights into its genome evolution.</title>
        <authorList>
            <person name="Li X."/>
        </authorList>
    </citation>
    <scope>NUCLEOTIDE SEQUENCE [LARGE SCALE GENOMIC DNA]</scope>
    <source>
        <strain evidence="1">CL2024</strain>
        <tissue evidence="1">Fresh tender leaves</tissue>
    </source>
</reference>
<dbReference type="AlphaFoldDB" id="A0ABD3K0N0"/>
<evidence type="ECO:0000313" key="1">
    <source>
        <dbReference type="EMBL" id="KAL3733565.1"/>
    </source>
</evidence>